<dbReference type="Gene3D" id="3.40.50.720">
    <property type="entry name" value="NAD(P)-binding Rossmann-like Domain"/>
    <property type="match status" value="1"/>
</dbReference>
<proteinExistence type="predicted"/>
<dbReference type="InterPro" id="IPR036291">
    <property type="entry name" value="NAD(P)-bd_dom_sf"/>
</dbReference>
<dbReference type="PANTHER" id="PTHR14097:SF7">
    <property type="entry name" value="OXIDOREDUCTASE HTATIP2"/>
    <property type="match status" value="1"/>
</dbReference>
<dbReference type="InterPro" id="IPR016040">
    <property type="entry name" value="NAD(P)-bd_dom"/>
</dbReference>
<evidence type="ECO:0000313" key="2">
    <source>
        <dbReference type="EMBL" id="CAA9366165.1"/>
    </source>
</evidence>
<dbReference type="SUPFAM" id="SSF51735">
    <property type="entry name" value="NAD(P)-binding Rossmann-fold domains"/>
    <property type="match status" value="1"/>
</dbReference>
<gene>
    <name evidence="2" type="ORF">AVDCRST_MAG68-4864</name>
</gene>
<accession>A0A6J4MQT3</accession>
<dbReference type="Pfam" id="PF13460">
    <property type="entry name" value="NAD_binding_10"/>
    <property type="match status" value="1"/>
</dbReference>
<name>A0A6J4MQT3_9BACT</name>
<dbReference type="AlphaFoldDB" id="A0A6J4MQT3"/>
<dbReference type="EMBL" id="CADCTW010000220">
    <property type="protein sequence ID" value="CAA9366165.1"/>
    <property type="molecule type" value="Genomic_DNA"/>
</dbReference>
<sequence>MNESSESRSAVLLGATGLVGGHCLEILLGDERYGRVTVLGRRASGKAHPRLVERVGEVERLLDEHPSGFAGADVFCCLGTTIRAAGSQEAFRSVDHDLPVKAARVASAAGARHFLLVSAAGADAGSRIFYNRVKGETEAAVGALPFVGVALLRPSLLLGDRGERRPAEALAQRVAPLLSPLLAGPLRRYRAIHARTVAAAMVRLAEEGVSGTRAVESDQIERLGR</sequence>
<feature type="domain" description="NAD(P)-binding" evidence="1">
    <location>
        <begin position="14"/>
        <end position="124"/>
    </location>
</feature>
<protein>
    <submittedName>
        <fullName evidence="2">Oxidoreductase</fullName>
    </submittedName>
</protein>
<organism evidence="2">
    <name type="scientific">uncultured Gemmatimonadota bacterium</name>
    <dbReference type="NCBI Taxonomy" id="203437"/>
    <lineage>
        <taxon>Bacteria</taxon>
        <taxon>Pseudomonadati</taxon>
        <taxon>Gemmatimonadota</taxon>
        <taxon>environmental samples</taxon>
    </lineage>
</organism>
<dbReference type="PANTHER" id="PTHR14097">
    <property type="entry name" value="OXIDOREDUCTASE HTATIP2"/>
    <property type="match status" value="1"/>
</dbReference>
<evidence type="ECO:0000259" key="1">
    <source>
        <dbReference type="Pfam" id="PF13460"/>
    </source>
</evidence>
<reference evidence="2" key="1">
    <citation type="submission" date="2020-02" db="EMBL/GenBank/DDBJ databases">
        <authorList>
            <person name="Meier V. D."/>
        </authorList>
    </citation>
    <scope>NUCLEOTIDE SEQUENCE</scope>
    <source>
        <strain evidence="2">AVDCRST_MAG68</strain>
    </source>
</reference>